<evidence type="ECO:0000313" key="7">
    <source>
        <dbReference type="Proteomes" id="UP001500713"/>
    </source>
</evidence>
<dbReference type="Gene3D" id="3.40.50.2300">
    <property type="match status" value="2"/>
</dbReference>
<dbReference type="EMBL" id="BAAAEM010000002">
    <property type="protein sequence ID" value="GAA0473594.1"/>
    <property type="molecule type" value="Genomic_DNA"/>
</dbReference>
<dbReference type="SMART" id="SM00354">
    <property type="entry name" value="HTH_LACI"/>
    <property type="match status" value="1"/>
</dbReference>
<dbReference type="Gene3D" id="1.10.260.40">
    <property type="entry name" value="lambda repressor-like DNA-binding domains"/>
    <property type="match status" value="1"/>
</dbReference>
<accession>A0ABN1AD73</accession>
<evidence type="ECO:0000313" key="6">
    <source>
        <dbReference type="EMBL" id="GAA0473594.1"/>
    </source>
</evidence>
<proteinExistence type="predicted"/>
<name>A0ABN1AD73_9SPHN</name>
<dbReference type="CDD" id="cd06295">
    <property type="entry name" value="PBP1_CelR"/>
    <property type="match status" value="1"/>
</dbReference>
<comment type="caution">
    <text evidence="6">The sequence shown here is derived from an EMBL/GenBank/DDBJ whole genome shotgun (WGS) entry which is preliminary data.</text>
</comment>
<dbReference type="Proteomes" id="UP001500713">
    <property type="component" value="Unassembled WGS sequence"/>
</dbReference>
<evidence type="ECO:0000256" key="2">
    <source>
        <dbReference type="ARBA" id="ARBA00023125"/>
    </source>
</evidence>
<dbReference type="SUPFAM" id="SSF47413">
    <property type="entry name" value="lambda repressor-like DNA-binding domains"/>
    <property type="match status" value="1"/>
</dbReference>
<dbReference type="InterPro" id="IPR028082">
    <property type="entry name" value="Peripla_BP_I"/>
</dbReference>
<dbReference type="PANTHER" id="PTHR30146:SF120">
    <property type="entry name" value="ALANINE RACEMASE"/>
    <property type="match status" value="1"/>
</dbReference>
<dbReference type="CDD" id="cd01392">
    <property type="entry name" value="HTH_LacI"/>
    <property type="match status" value="1"/>
</dbReference>
<dbReference type="GO" id="GO:0003677">
    <property type="term" value="F:DNA binding"/>
    <property type="evidence" value="ECO:0007669"/>
    <property type="project" value="UniProtKB-KW"/>
</dbReference>
<dbReference type="SUPFAM" id="SSF53822">
    <property type="entry name" value="Periplasmic binding protein-like I"/>
    <property type="match status" value="1"/>
</dbReference>
<keyword evidence="2 6" id="KW-0238">DNA-binding</keyword>
<dbReference type="InterPro" id="IPR010982">
    <property type="entry name" value="Lambda_DNA-bd_dom_sf"/>
</dbReference>
<keyword evidence="1" id="KW-0805">Transcription regulation</keyword>
<organism evidence="6 7">
    <name type="scientific">Parasphingorhabdus litoris</name>
    <dbReference type="NCBI Taxonomy" id="394733"/>
    <lineage>
        <taxon>Bacteria</taxon>
        <taxon>Pseudomonadati</taxon>
        <taxon>Pseudomonadota</taxon>
        <taxon>Alphaproteobacteria</taxon>
        <taxon>Sphingomonadales</taxon>
        <taxon>Sphingomonadaceae</taxon>
        <taxon>Parasphingorhabdus</taxon>
    </lineage>
</organism>
<evidence type="ECO:0000256" key="4">
    <source>
        <dbReference type="SAM" id="MobiDB-lite"/>
    </source>
</evidence>
<feature type="domain" description="HTH lacI-type" evidence="5">
    <location>
        <begin position="22"/>
        <end position="76"/>
    </location>
</feature>
<dbReference type="Pfam" id="PF13377">
    <property type="entry name" value="Peripla_BP_3"/>
    <property type="match status" value="1"/>
</dbReference>
<evidence type="ECO:0000259" key="5">
    <source>
        <dbReference type="PROSITE" id="PS50932"/>
    </source>
</evidence>
<evidence type="ECO:0000256" key="3">
    <source>
        <dbReference type="ARBA" id="ARBA00023163"/>
    </source>
</evidence>
<dbReference type="PANTHER" id="PTHR30146">
    <property type="entry name" value="LACI-RELATED TRANSCRIPTIONAL REPRESSOR"/>
    <property type="match status" value="1"/>
</dbReference>
<sequence length="360" mass="38766">MLATAWARQERQHMGGSPSRKPTSFDIAYLAGVSQPTVSRALRNSPSVSPATREKIQKIAKELNYKVDKNASSLRSQQSNTLALLFFEDPAPDDSLINPFFLSMLGSITRQCARRGYDLLISFQQLSGDWHTDYQDSHRADGIILLGYGDYEDYRDRLTHLVGQGTHFVRWGLAGTDEPGLTLGSDNRGGGKKAVQHLLENGRKNIAFIGTASSHAPEFEARWLGYCDALTEAGIAIDPALQRDGFSSEESGVDAVQSLIASGQKFDAIFAASDLIAIGAMRTVQEAGLKIPEDIAVVGFDDIPASAMTAPPLTTVTQDLKTAGEALVTALLQQIAGEKVESSALPVKLMVRDSSAAAKP</sequence>
<evidence type="ECO:0000256" key="1">
    <source>
        <dbReference type="ARBA" id="ARBA00023015"/>
    </source>
</evidence>
<dbReference type="Pfam" id="PF00356">
    <property type="entry name" value="LacI"/>
    <property type="match status" value="1"/>
</dbReference>
<reference evidence="6 7" key="1">
    <citation type="journal article" date="2019" name="Int. J. Syst. Evol. Microbiol.">
        <title>The Global Catalogue of Microorganisms (GCM) 10K type strain sequencing project: providing services to taxonomists for standard genome sequencing and annotation.</title>
        <authorList>
            <consortium name="The Broad Institute Genomics Platform"/>
            <consortium name="The Broad Institute Genome Sequencing Center for Infectious Disease"/>
            <person name="Wu L."/>
            <person name="Ma J."/>
        </authorList>
    </citation>
    <scope>NUCLEOTIDE SEQUENCE [LARGE SCALE GENOMIC DNA]</scope>
    <source>
        <strain evidence="6 7">JCM 14162</strain>
    </source>
</reference>
<dbReference type="PROSITE" id="PS50932">
    <property type="entry name" value="HTH_LACI_2"/>
    <property type="match status" value="1"/>
</dbReference>
<feature type="region of interest" description="Disordered" evidence="4">
    <location>
        <begin position="1"/>
        <end position="22"/>
    </location>
</feature>
<gene>
    <name evidence="6" type="ORF">GCM10009096_13660</name>
</gene>
<keyword evidence="7" id="KW-1185">Reference proteome</keyword>
<keyword evidence="3" id="KW-0804">Transcription</keyword>
<dbReference type="InterPro" id="IPR046335">
    <property type="entry name" value="LacI/GalR-like_sensor"/>
</dbReference>
<protein>
    <submittedName>
        <fullName evidence="6">LacI family DNA-binding transcriptional regulator</fullName>
    </submittedName>
</protein>
<dbReference type="InterPro" id="IPR000843">
    <property type="entry name" value="HTH_LacI"/>
</dbReference>